<feature type="transmembrane region" description="Helical" evidence="6">
    <location>
        <begin position="324"/>
        <end position="341"/>
    </location>
</feature>
<dbReference type="GO" id="GO:0005886">
    <property type="term" value="C:plasma membrane"/>
    <property type="evidence" value="ECO:0007669"/>
    <property type="project" value="TreeGrafter"/>
</dbReference>
<dbReference type="PANTHER" id="PTHR30071:SF1">
    <property type="entry name" value="CYTOCHROME B_B6 PROTEIN-RELATED"/>
    <property type="match status" value="1"/>
</dbReference>
<dbReference type="EMBL" id="AP012266">
    <property type="protein sequence ID" value="BAK86875.1"/>
    <property type="molecule type" value="Genomic_DNA"/>
</dbReference>
<feature type="transmembrane region" description="Helical" evidence="6">
    <location>
        <begin position="259"/>
        <end position="282"/>
    </location>
</feature>
<keyword evidence="5 6" id="KW-0472">Membrane</keyword>
<keyword evidence="6" id="KW-0793">Thylakoid</keyword>
<evidence type="ECO:0000256" key="2">
    <source>
        <dbReference type="ARBA" id="ARBA00022692"/>
    </source>
</evidence>
<evidence type="ECO:0000256" key="4">
    <source>
        <dbReference type="ARBA" id="ARBA00022989"/>
    </source>
</evidence>
<comment type="caution">
    <text evidence="6">Lacks conserved residue(s) required for the propagation of feature annotation.</text>
</comment>
<accession>G4LAZ1</accession>
<feature type="transmembrane region" description="Helical" evidence="6">
    <location>
        <begin position="132"/>
        <end position="154"/>
    </location>
</feature>
<protein>
    <recommendedName>
        <fullName evidence="6">Cytochrome c biogenesis protein CcsA</fullName>
    </recommendedName>
</protein>
<feature type="transmembrane region" description="Helical" evidence="6">
    <location>
        <begin position="174"/>
        <end position="202"/>
    </location>
</feature>
<dbReference type="Pfam" id="PF01578">
    <property type="entry name" value="Cytochrom_C_asm"/>
    <property type="match status" value="1"/>
</dbReference>
<comment type="subunit">
    <text evidence="6">May interact with Ccs1.</text>
</comment>
<dbReference type="InterPro" id="IPR045062">
    <property type="entry name" value="Cyt_c_biogenesis_CcsA/CcmC"/>
</dbReference>
<dbReference type="InterPro" id="IPR002541">
    <property type="entry name" value="Cyt_c_assembly"/>
</dbReference>
<feature type="transmembrane region" description="Helical" evidence="6">
    <location>
        <begin position="104"/>
        <end position="125"/>
    </location>
</feature>
<reference evidence="8" key="1">
    <citation type="journal article" date="2011" name="Genome Biol. Evol.">
        <title>Loss of different inverted repeat copies from the chloroplast genomes of Pinaceae and cupressophytes and influence of heterotachy on the evaluation of gymnosperm phylogeny.</title>
        <authorList>
            <person name="Wu C.-S."/>
            <person name="Wang Y.-N."/>
            <person name="Hsu C.-Y."/>
            <person name="Lin C.-P."/>
            <person name="Chaw S.-M."/>
        </authorList>
    </citation>
    <scope>NUCLEOTIDE SEQUENCE</scope>
</reference>
<feature type="transmembrane region" description="Helical" evidence="6">
    <location>
        <begin position="80"/>
        <end position="98"/>
    </location>
</feature>
<dbReference type="HAMAP" id="MF_01391">
    <property type="entry name" value="CytC_CcsA"/>
    <property type="match status" value="1"/>
</dbReference>
<keyword evidence="8" id="KW-0934">Plastid</keyword>
<dbReference type="AlphaFoldDB" id="G4LAZ1"/>
<evidence type="ECO:0000256" key="1">
    <source>
        <dbReference type="ARBA" id="ARBA00004141"/>
    </source>
</evidence>
<gene>
    <name evidence="6 8" type="primary">ccsA</name>
</gene>
<geneLocation type="chloroplast" evidence="8"/>
<evidence type="ECO:0000313" key="8">
    <source>
        <dbReference type="EMBL" id="BAK86875.1"/>
    </source>
</evidence>
<feature type="transmembrane region" description="Helical" evidence="6">
    <location>
        <begin position="297"/>
        <end position="312"/>
    </location>
</feature>
<keyword evidence="4 6" id="KW-1133">Transmembrane helix</keyword>
<reference evidence="8" key="2">
    <citation type="submission" date="2011-08" db="EMBL/GenBank/DDBJ databases">
        <authorList>
            <person name="Hsu CY."/>
            <person name="Chaw SM."/>
            <person name="Wu CS."/>
        </authorList>
    </citation>
    <scope>NUCLEOTIDE SEQUENCE</scope>
</reference>
<dbReference type="GO" id="GO:0017004">
    <property type="term" value="P:cytochrome complex assembly"/>
    <property type="evidence" value="ECO:0007669"/>
    <property type="project" value="UniProtKB-UniRule"/>
</dbReference>
<dbReference type="InterPro" id="IPR017562">
    <property type="entry name" value="Cyt_c_biogenesis_CcsA"/>
</dbReference>
<dbReference type="GO" id="GO:0020037">
    <property type="term" value="F:heme binding"/>
    <property type="evidence" value="ECO:0007669"/>
    <property type="project" value="InterPro"/>
</dbReference>
<keyword evidence="2 6" id="KW-0812">Transmembrane</keyword>
<name>G4LAZ1_TAICR</name>
<keyword evidence="8" id="KW-0150">Chloroplast</keyword>
<dbReference type="RefSeq" id="YP_004891541.1">
    <property type="nucleotide sequence ID" value="NC_016065.1"/>
</dbReference>
<comment type="similarity">
    <text evidence="6">Belongs to the CcmF/CycK/Ccl1/NrfE/CcsA family.</text>
</comment>
<evidence type="ECO:0000256" key="6">
    <source>
        <dbReference type="HAMAP-Rule" id="MF_01391"/>
    </source>
</evidence>
<comment type="function">
    <text evidence="6">Required during biogenesis of c-type cytochromes (cytochrome c6 and cytochrome f) at the step of heme attachment.</text>
</comment>
<feature type="transmembrane region" description="Helical" evidence="6">
    <location>
        <begin position="49"/>
        <end position="68"/>
    </location>
</feature>
<comment type="subcellular location">
    <subcellularLocation>
        <location evidence="1">Membrane</location>
        <topology evidence="1">Multi-pass membrane protein</topology>
    </subcellularLocation>
    <subcellularLocation>
        <location evidence="6">Plastid</location>
        <location evidence="6">Chloroplast thylakoid membrane</location>
        <topology evidence="6">Multi-pass membrane protein</topology>
    </subcellularLocation>
</comment>
<dbReference type="NCBIfam" id="TIGR03144">
    <property type="entry name" value="cytochr_II_ccsB"/>
    <property type="match status" value="1"/>
</dbReference>
<evidence type="ECO:0000256" key="5">
    <source>
        <dbReference type="ARBA" id="ARBA00023136"/>
    </source>
</evidence>
<evidence type="ECO:0000259" key="7">
    <source>
        <dbReference type="Pfam" id="PF01578"/>
    </source>
</evidence>
<feature type="transmembrane region" description="Helical" evidence="6">
    <location>
        <begin position="20"/>
        <end position="43"/>
    </location>
</feature>
<evidence type="ECO:0000256" key="3">
    <source>
        <dbReference type="ARBA" id="ARBA00022748"/>
    </source>
</evidence>
<organism evidence="8">
    <name type="scientific">Taiwania cryptomerioides</name>
    <name type="common">Coffin tree</name>
    <dbReference type="NCBI Taxonomy" id="50187"/>
    <lineage>
        <taxon>Eukaryota</taxon>
        <taxon>Viridiplantae</taxon>
        <taxon>Streptophyta</taxon>
        <taxon>Embryophyta</taxon>
        <taxon>Tracheophyta</taxon>
        <taxon>Spermatophyta</taxon>
        <taxon>Pinopsida</taxon>
        <taxon>Pinidae</taxon>
        <taxon>Conifers II</taxon>
        <taxon>Cupressales</taxon>
        <taxon>Cupressaceae</taxon>
        <taxon>Taiwania</taxon>
    </lineage>
</organism>
<keyword evidence="3 6" id="KW-0201">Cytochrome c-type biogenesis</keyword>
<sequence length="355" mass="40579">MYYYHCSIYVNMIDDISIDFIFLLRILFKIKLINGFIMIFITLEHISAHVSFSLTFVVTLIYWGTLVYQSEELSNSGGKGMIVTFICITGVLVTRSLYSGHLPLGNLYESFMFLSWTSSMIHIVIEVRGQDAWWLGAITAPSAMLTHGFATLGLPDKMQQSAMLVPALQSHWLMMHVSMILLSYATLLCGSLSSIAFLAIMAQINQKILLNMKNSFLRSFLFNENVYSHDQEKKELKHNFCFPFQNYRKWILTNQLDQLSYRAIGLGFSLLTIGILSGAVWANEAWGAYWSWDPKETWALITWIIFAIYLHTRIHRGWKGDKPAIVASLGFILVWICYLGVDLLGVGLHSYGWFI</sequence>
<dbReference type="GeneID" id="11258544"/>
<feature type="domain" description="Cytochrome c assembly protein" evidence="7">
    <location>
        <begin position="104"/>
        <end position="349"/>
    </location>
</feature>
<dbReference type="PANTHER" id="PTHR30071">
    <property type="entry name" value="HEME EXPORTER PROTEIN C"/>
    <property type="match status" value="1"/>
</dbReference>
<proteinExistence type="inferred from homology"/>
<dbReference type="GO" id="GO:0009535">
    <property type="term" value="C:chloroplast thylakoid membrane"/>
    <property type="evidence" value="ECO:0007669"/>
    <property type="project" value="UniProtKB-SubCell"/>
</dbReference>